<dbReference type="Proteomes" id="UP000598174">
    <property type="component" value="Unassembled WGS sequence"/>
</dbReference>
<feature type="domain" description="B12-binding" evidence="6">
    <location>
        <begin position="97"/>
        <end position="223"/>
    </location>
</feature>
<reference evidence="7" key="1">
    <citation type="submission" date="2021-01" db="EMBL/GenBank/DDBJ databases">
        <title>Whole genome shotgun sequence of Actinoplanes ferrugineus NBRC 15555.</title>
        <authorList>
            <person name="Komaki H."/>
            <person name="Tamura T."/>
        </authorList>
    </citation>
    <scope>NUCLEOTIDE SEQUENCE</scope>
    <source>
        <strain evidence="7">NBRC 15555</strain>
    </source>
</reference>
<comment type="similarity">
    <text evidence="1">Belongs to the phycobiliprotein family.</text>
</comment>
<dbReference type="SUPFAM" id="SSF46458">
    <property type="entry name" value="Globin-like"/>
    <property type="match status" value="1"/>
</dbReference>
<evidence type="ECO:0000256" key="4">
    <source>
        <dbReference type="ARBA" id="ARBA00023285"/>
    </source>
</evidence>
<evidence type="ECO:0000259" key="6">
    <source>
        <dbReference type="PROSITE" id="PS51332"/>
    </source>
</evidence>
<evidence type="ECO:0000256" key="1">
    <source>
        <dbReference type="ARBA" id="ARBA00008182"/>
    </source>
</evidence>
<dbReference type="Gene3D" id="1.10.490.20">
    <property type="entry name" value="Phycocyanins"/>
    <property type="match status" value="1"/>
</dbReference>
<proteinExistence type="inferred from homology"/>
<dbReference type="SUPFAM" id="SSF52242">
    <property type="entry name" value="Cobalamin (vitamin B12)-binding domain"/>
    <property type="match status" value="1"/>
</dbReference>
<dbReference type="GO" id="GO:0046872">
    <property type="term" value="F:metal ion binding"/>
    <property type="evidence" value="ECO:0007669"/>
    <property type="project" value="UniProtKB-KW"/>
</dbReference>
<keyword evidence="8" id="KW-1185">Reference proteome</keyword>
<organism evidence="7 8">
    <name type="scientific">Paractinoplanes ferrugineus</name>
    <dbReference type="NCBI Taxonomy" id="113564"/>
    <lineage>
        <taxon>Bacteria</taxon>
        <taxon>Bacillati</taxon>
        <taxon>Actinomycetota</taxon>
        <taxon>Actinomycetes</taxon>
        <taxon>Micromonosporales</taxon>
        <taxon>Micromonosporaceae</taxon>
        <taxon>Paractinoplanes</taxon>
    </lineage>
</organism>
<dbReference type="PANTHER" id="PTHR45833:SF1">
    <property type="entry name" value="METHIONINE SYNTHASE"/>
    <property type="match status" value="1"/>
</dbReference>
<dbReference type="Gene3D" id="1.10.1240.10">
    <property type="entry name" value="Methionine synthase domain"/>
    <property type="match status" value="1"/>
</dbReference>
<dbReference type="AlphaFoldDB" id="A0A919M939"/>
<dbReference type="Pfam" id="PF02607">
    <property type="entry name" value="B12-binding_2"/>
    <property type="match status" value="1"/>
</dbReference>
<keyword evidence="4" id="KW-0170">Cobalt</keyword>
<dbReference type="GO" id="GO:0031419">
    <property type="term" value="F:cobalamin binding"/>
    <property type="evidence" value="ECO:0007669"/>
    <property type="project" value="InterPro"/>
</dbReference>
<sequence>MTVVAPTPPLDPAVADRFLRLVGDGDEYAAVEVINALADSGVPPQRIMLELIGPTQSRVGELWAANEWTVAREHAATATSERALAALAGRFVVRPSRGRITVACVDGEWHALPVRILAEMLRLDGWRVDFLGPSVPGPHLVTHLHQTGPDAVALSCMIATRLPRAHAAITACRSAGVPVIAGGRGFGPGGRYAQLLGADAWAAGAEEAVRRLASAWPPPARDPQVHAYLGNDEYTHVVRHRPDLIAAAMRALAERYPALTRYDDRQMDSTSEDMGHIVDFLASALYVDEPRIFTDFIEWTASVLQARNVPAPALRAGLEMVRAQLRDYPRAADLLRAGLARLEPAG</sequence>
<accession>A0A919M939</accession>
<gene>
    <name evidence="7" type="ORF">Afe05nite_29560</name>
</gene>
<dbReference type="InterPro" id="IPR038719">
    <property type="entry name" value="Phycobilisome_asu/bsu_sf"/>
</dbReference>
<dbReference type="InterPro" id="IPR009050">
    <property type="entry name" value="Globin-like_sf"/>
</dbReference>
<dbReference type="GO" id="GO:0050667">
    <property type="term" value="P:homocysteine metabolic process"/>
    <property type="evidence" value="ECO:0007669"/>
    <property type="project" value="TreeGrafter"/>
</dbReference>
<keyword evidence="2" id="KW-0479">Metal-binding</keyword>
<dbReference type="PROSITE" id="PS51332">
    <property type="entry name" value="B12_BINDING"/>
    <property type="match status" value="1"/>
</dbReference>
<dbReference type="EMBL" id="BOMM01000022">
    <property type="protein sequence ID" value="GIE11116.1"/>
    <property type="molecule type" value="Genomic_DNA"/>
</dbReference>
<dbReference type="InterPro" id="IPR050554">
    <property type="entry name" value="Met_Synthase/Corrinoid"/>
</dbReference>
<evidence type="ECO:0000313" key="8">
    <source>
        <dbReference type="Proteomes" id="UP000598174"/>
    </source>
</evidence>
<protein>
    <submittedName>
        <fullName evidence="7">Cobalamin-binding protein</fullName>
    </submittedName>
</protein>
<keyword evidence="5" id="KW-0089">Bile pigment</keyword>
<keyword evidence="3" id="KW-0157">Chromophore</keyword>
<dbReference type="RefSeq" id="WP_203817641.1">
    <property type="nucleotide sequence ID" value="NZ_BAAABP010000032.1"/>
</dbReference>
<dbReference type="PANTHER" id="PTHR45833">
    <property type="entry name" value="METHIONINE SYNTHASE"/>
    <property type="match status" value="1"/>
</dbReference>
<dbReference type="InterPro" id="IPR036724">
    <property type="entry name" value="Cobalamin-bd_sf"/>
</dbReference>
<dbReference type="Pfam" id="PF02310">
    <property type="entry name" value="B12-binding"/>
    <property type="match status" value="1"/>
</dbReference>
<dbReference type="GO" id="GO:0005829">
    <property type="term" value="C:cytosol"/>
    <property type="evidence" value="ECO:0007669"/>
    <property type="project" value="TreeGrafter"/>
</dbReference>
<dbReference type="GO" id="GO:0008705">
    <property type="term" value="F:methionine synthase activity"/>
    <property type="evidence" value="ECO:0007669"/>
    <property type="project" value="TreeGrafter"/>
</dbReference>
<evidence type="ECO:0000256" key="2">
    <source>
        <dbReference type="ARBA" id="ARBA00022723"/>
    </source>
</evidence>
<dbReference type="GO" id="GO:0046653">
    <property type="term" value="P:tetrahydrofolate metabolic process"/>
    <property type="evidence" value="ECO:0007669"/>
    <property type="project" value="TreeGrafter"/>
</dbReference>
<dbReference type="Gene3D" id="3.40.50.280">
    <property type="entry name" value="Cobalamin-binding domain"/>
    <property type="match status" value="1"/>
</dbReference>
<comment type="caution">
    <text evidence="7">The sequence shown here is derived from an EMBL/GenBank/DDBJ whole genome shotgun (WGS) entry which is preliminary data.</text>
</comment>
<dbReference type="InterPro" id="IPR036594">
    <property type="entry name" value="Meth_synthase_dom"/>
</dbReference>
<evidence type="ECO:0000256" key="5">
    <source>
        <dbReference type="ARBA" id="ARBA00023307"/>
    </source>
</evidence>
<dbReference type="InterPro" id="IPR006158">
    <property type="entry name" value="Cobalamin-bd"/>
</dbReference>
<name>A0A919M939_9ACTN</name>
<dbReference type="InterPro" id="IPR003759">
    <property type="entry name" value="Cbl-bd_cap"/>
</dbReference>
<evidence type="ECO:0000256" key="3">
    <source>
        <dbReference type="ARBA" id="ARBA00022991"/>
    </source>
</evidence>
<evidence type="ECO:0000313" key="7">
    <source>
        <dbReference type="EMBL" id="GIE11116.1"/>
    </source>
</evidence>